<dbReference type="PROSITE" id="PS00623">
    <property type="entry name" value="GMC_OXRED_1"/>
    <property type="match status" value="1"/>
</dbReference>
<dbReference type="Pfam" id="PF00732">
    <property type="entry name" value="GMC_oxred_N"/>
    <property type="match status" value="1"/>
</dbReference>
<dbReference type="InterPro" id="IPR012132">
    <property type="entry name" value="GMC_OxRdtase"/>
</dbReference>
<comment type="similarity">
    <text evidence="2 6">Belongs to the GMC oxidoreductase family.</text>
</comment>
<evidence type="ECO:0000256" key="6">
    <source>
        <dbReference type="RuleBase" id="RU003968"/>
    </source>
</evidence>
<dbReference type="HOGENOM" id="CLU_002865_7_2_5"/>
<evidence type="ECO:0000256" key="2">
    <source>
        <dbReference type="ARBA" id="ARBA00010790"/>
    </source>
</evidence>
<dbReference type="GO" id="GO:0050660">
    <property type="term" value="F:flavin adenine dinucleotide binding"/>
    <property type="evidence" value="ECO:0007669"/>
    <property type="project" value="InterPro"/>
</dbReference>
<keyword evidence="9" id="KW-0614">Plasmid</keyword>
<dbReference type="eggNOG" id="COG2303">
    <property type="taxonomic scope" value="Bacteria"/>
</dbReference>
<dbReference type="InterPro" id="IPR000172">
    <property type="entry name" value="GMC_OxRdtase_N"/>
</dbReference>
<dbReference type="PANTHER" id="PTHR11552:SF147">
    <property type="entry name" value="CHOLINE DEHYDROGENASE, MITOCHONDRIAL"/>
    <property type="match status" value="1"/>
</dbReference>
<dbReference type="GO" id="GO:0016614">
    <property type="term" value="F:oxidoreductase activity, acting on CH-OH group of donors"/>
    <property type="evidence" value="ECO:0007669"/>
    <property type="project" value="InterPro"/>
</dbReference>
<evidence type="ECO:0000259" key="7">
    <source>
        <dbReference type="PROSITE" id="PS00623"/>
    </source>
</evidence>
<feature type="domain" description="Glucose-methanol-choline oxidoreductase N-terminal" evidence="7">
    <location>
        <begin position="100"/>
        <end position="123"/>
    </location>
</feature>
<keyword evidence="4 5" id="KW-0274">FAD</keyword>
<dbReference type="Proteomes" id="UP000008817">
    <property type="component" value="Plasmid pC"/>
</dbReference>
<dbReference type="Pfam" id="PF05199">
    <property type="entry name" value="GMC_oxred_C"/>
    <property type="match status" value="1"/>
</dbReference>
<evidence type="ECO:0000313" key="10">
    <source>
        <dbReference type="Proteomes" id="UP000008817"/>
    </source>
</evidence>
<dbReference type="PROSITE" id="PS00624">
    <property type="entry name" value="GMC_OXRED_2"/>
    <property type="match status" value="1"/>
</dbReference>
<dbReference type="InterPro" id="IPR036188">
    <property type="entry name" value="FAD/NAD-bd_sf"/>
</dbReference>
<evidence type="ECO:0000313" key="9">
    <source>
        <dbReference type="EMBL" id="ACE94869.1"/>
    </source>
</evidence>
<geneLocation type="plasmid" evidence="9 10">
    <name>pC</name>
</geneLocation>
<dbReference type="KEGG" id="rec:RHECIAT_PC0000796"/>
<sequence>MLLPPFGSARYGIKPHSGKHHRYDYIVVGGGSTGCVIASRLSEDENLRVALLEEGPTDSSPYIHIPGAYYKTAQGSLLKRFAWEAGPELARNEQQTMVQARVLGGGSSVNAMIYIRGVPSDYQQWVQLGAAGWAYEDVLPYFRRSEDNNRFCNDAHGVGGPLGVSDIDHVHPLTRGWLQACQQAGLPYNPDFNSGSQAGCGLYQITARDGKRSSAAVAYIKPAKGRPNLQVVTRTTVTRLIIENGRAVGVEYIRNGEKHVLRAEREVIVSAGAIATPKLLMLSGIGPATELKRHGITVHADLPGVGKNLQDHVEISLIYQLSGPYSYDKYKKMHWKAAAGLNYALFKGGPASSNLIEGGAFWWGNKSEHVPDIQFFMVVGAGIEEGVDAVPGGNGCTINLGQIRPRSRGEVTLQSGDFNADARVAPNYFSDPYDLEAITEGTMVAMDIMSKPALSKYLQSRYVPAPSVSTRDDIRAFCQRAAHAALHPSGTCRMGIDEMAVVDPQLRVSGIEGLRVADASVMPTLISGNPNAVCIMIGERAADFLRLTH</sequence>
<dbReference type="PANTHER" id="PTHR11552">
    <property type="entry name" value="GLUCOSE-METHANOL-CHOLINE GMC OXIDOREDUCTASE"/>
    <property type="match status" value="1"/>
</dbReference>
<dbReference type="Gene3D" id="3.30.560.10">
    <property type="entry name" value="Glucose Oxidase, domain 3"/>
    <property type="match status" value="1"/>
</dbReference>
<dbReference type="PIRSF" id="PIRSF000137">
    <property type="entry name" value="Alcohol_oxidase"/>
    <property type="match status" value="1"/>
</dbReference>
<evidence type="ECO:0000256" key="5">
    <source>
        <dbReference type="PIRSR" id="PIRSR000137-2"/>
    </source>
</evidence>
<protein>
    <submittedName>
        <fullName evidence="9">Putative dehydrogenase protein</fullName>
    </submittedName>
</protein>
<dbReference type="SUPFAM" id="SSF51905">
    <property type="entry name" value="FAD/NAD(P)-binding domain"/>
    <property type="match status" value="1"/>
</dbReference>
<comment type="cofactor">
    <cofactor evidence="1 5">
        <name>FAD</name>
        <dbReference type="ChEBI" id="CHEBI:57692"/>
    </cofactor>
</comment>
<name>B3Q465_RHIE6</name>
<reference evidence="9 10" key="1">
    <citation type="submission" date="2008-04" db="EMBL/GenBank/DDBJ databases">
        <title>Genome diversity and DNA divergence of Rhizobium etli.</title>
        <authorList>
            <person name="Gonzalez V."/>
            <person name="Acosta J.L."/>
            <person name="Santamaria R.I."/>
            <person name="Bustos P."/>
            <person name="Hernandez-Gonzalez I.L."/>
            <person name="Fernandez J.L."/>
            <person name="Diaz R."/>
            <person name="Flores M."/>
            <person name="Mora J."/>
            <person name="Palacios R."/>
            <person name="Davila G."/>
        </authorList>
    </citation>
    <scope>NUCLEOTIDE SEQUENCE [LARGE SCALE GENOMIC DNA]</scope>
    <source>
        <strain evidence="10">CIAT 652</strain>
        <plasmid evidence="10">Plasmid pC</plasmid>
    </source>
</reference>
<feature type="binding site" evidence="5">
    <location>
        <position position="237"/>
    </location>
    <ligand>
        <name>FAD</name>
        <dbReference type="ChEBI" id="CHEBI:57692"/>
    </ligand>
</feature>
<dbReference type="Gene3D" id="3.50.50.60">
    <property type="entry name" value="FAD/NAD(P)-binding domain"/>
    <property type="match status" value="1"/>
</dbReference>
<dbReference type="EMBL" id="CP001077">
    <property type="protein sequence ID" value="ACE94869.1"/>
    <property type="molecule type" value="Genomic_DNA"/>
</dbReference>
<accession>B3Q465</accession>
<evidence type="ECO:0000256" key="4">
    <source>
        <dbReference type="ARBA" id="ARBA00022827"/>
    </source>
</evidence>
<gene>
    <name evidence="9" type="ordered locus">RHECIAT_PC0000796</name>
</gene>
<feature type="binding site" evidence="5">
    <location>
        <position position="102"/>
    </location>
    <ligand>
        <name>FAD</name>
        <dbReference type="ChEBI" id="CHEBI:57692"/>
    </ligand>
</feature>
<dbReference type="InterPro" id="IPR007867">
    <property type="entry name" value="GMC_OxRtase_C"/>
</dbReference>
<feature type="domain" description="Glucose-methanol-choline oxidoreductase N-terminal" evidence="8">
    <location>
        <begin position="272"/>
        <end position="286"/>
    </location>
</feature>
<organism evidence="9 10">
    <name type="scientific">Rhizobium etli (strain CIAT 652)</name>
    <dbReference type="NCBI Taxonomy" id="491916"/>
    <lineage>
        <taxon>Bacteria</taxon>
        <taxon>Pseudomonadati</taxon>
        <taxon>Pseudomonadota</taxon>
        <taxon>Alphaproteobacteria</taxon>
        <taxon>Hyphomicrobiales</taxon>
        <taxon>Rhizobiaceae</taxon>
        <taxon>Rhizobium/Agrobacterium group</taxon>
        <taxon>Rhizobium</taxon>
    </lineage>
</organism>
<evidence type="ECO:0000256" key="3">
    <source>
        <dbReference type="ARBA" id="ARBA00022630"/>
    </source>
</evidence>
<evidence type="ECO:0000259" key="8">
    <source>
        <dbReference type="PROSITE" id="PS00624"/>
    </source>
</evidence>
<keyword evidence="3 6" id="KW-0285">Flavoprotein</keyword>
<proteinExistence type="inferred from homology"/>
<evidence type="ECO:0000256" key="1">
    <source>
        <dbReference type="ARBA" id="ARBA00001974"/>
    </source>
</evidence>
<dbReference type="SUPFAM" id="SSF54373">
    <property type="entry name" value="FAD-linked reductases, C-terminal domain"/>
    <property type="match status" value="1"/>
</dbReference>
<dbReference type="AlphaFoldDB" id="B3Q465"/>